<dbReference type="Pfam" id="PF01420">
    <property type="entry name" value="Methylase_S"/>
    <property type="match status" value="2"/>
</dbReference>
<dbReference type="EMBL" id="VFPM01000001">
    <property type="protein sequence ID" value="TQM63818.1"/>
    <property type="molecule type" value="Genomic_DNA"/>
</dbReference>
<dbReference type="GO" id="GO:0009307">
    <property type="term" value="P:DNA restriction-modification system"/>
    <property type="evidence" value="ECO:0007669"/>
    <property type="project" value="UniProtKB-KW"/>
</dbReference>
<dbReference type="Proteomes" id="UP000316747">
    <property type="component" value="Unassembled WGS sequence"/>
</dbReference>
<dbReference type="CDD" id="cd17273">
    <property type="entry name" value="RMtype1_S_EcoJA69PI-TRD1-CR1_like"/>
    <property type="match status" value="1"/>
</dbReference>
<dbReference type="InterPro" id="IPR000055">
    <property type="entry name" value="Restrct_endonuc_typeI_TRD"/>
</dbReference>
<evidence type="ECO:0000313" key="6">
    <source>
        <dbReference type="Proteomes" id="UP000316747"/>
    </source>
</evidence>
<dbReference type="OrthoDB" id="3197085at2"/>
<protein>
    <submittedName>
        <fullName evidence="5">Type I restriction enzyme S subunit</fullName>
    </submittedName>
</protein>
<dbReference type="CDD" id="cd17278">
    <property type="entry name" value="RMtype1_S_LdeBORF1052P-TRD2-CR2"/>
    <property type="match status" value="1"/>
</dbReference>
<reference evidence="5 6" key="1">
    <citation type="submission" date="2019-06" db="EMBL/GenBank/DDBJ databases">
        <title>Genome sequencing of plant associated microbes to promote plant fitness in Sorghum bicolor and Oryza sativa.</title>
        <authorList>
            <person name="Coleman-Derr D."/>
        </authorList>
    </citation>
    <scope>NUCLEOTIDE SEQUENCE [LARGE SCALE GENOMIC DNA]</scope>
    <source>
        <strain evidence="5 6">KV-663</strain>
    </source>
</reference>
<dbReference type="PANTHER" id="PTHR30408:SF13">
    <property type="entry name" value="TYPE I RESTRICTION ENZYME HINDI SPECIFICITY SUBUNIT"/>
    <property type="match status" value="1"/>
</dbReference>
<keyword evidence="2" id="KW-0680">Restriction system</keyword>
<sequence>MSEWSRVRLGDVLMIKHGYAFPGEGFVEDQNLPTLVTPGNFARTGGFKAAKTKTFRGDFPAEYCLQAGDLIVSMTDLSKEGATLGLPAIVPDDRVYLHNQRIGLVQVMNPQRVDRTFLNYLFRTDKYRAHVLGTASGSTVRHTSPSRIYDYVAEVPNVHKQRAIAEVLRALDDKVAANARLASTAVELADSLFAMRVRGIQPSQTFAEVAVVKGGGTPSTKVEEYWSGSVHWATPTDVTNLSVPYLESTGRLITDDGLAACASELHPEGSILMTSRATIGAFAIAQVPMAVNQGFIVVNAHDPEAQWWLFHEMRSRVPEFLSHANGATFLELSRGRFKALQVRLPDPPAYKDFAATIDPLHERARAASRESSELATIRDTLLPQLMSGKIRVRDAVRVVEGVV</sequence>
<feature type="domain" description="Type I restriction modification DNA specificity" evidence="4">
    <location>
        <begin position="1"/>
        <end position="179"/>
    </location>
</feature>
<evidence type="ECO:0000256" key="3">
    <source>
        <dbReference type="ARBA" id="ARBA00023125"/>
    </source>
</evidence>
<feature type="domain" description="Type I restriction modification DNA specificity" evidence="4">
    <location>
        <begin position="207"/>
        <end position="361"/>
    </location>
</feature>
<dbReference type="SUPFAM" id="SSF116734">
    <property type="entry name" value="DNA methylase specificity domain"/>
    <property type="match status" value="2"/>
</dbReference>
<comment type="caution">
    <text evidence="5">The sequence shown here is derived from an EMBL/GenBank/DDBJ whole genome shotgun (WGS) entry which is preliminary data.</text>
</comment>
<evidence type="ECO:0000259" key="4">
    <source>
        <dbReference type="Pfam" id="PF01420"/>
    </source>
</evidence>
<evidence type="ECO:0000256" key="1">
    <source>
        <dbReference type="ARBA" id="ARBA00010923"/>
    </source>
</evidence>
<dbReference type="GO" id="GO:0003677">
    <property type="term" value="F:DNA binding"/>
    <property type="evidence" value="ECO:0007669"/>
    <property type="project" value="UniProtKB-KW"/>
</dbReference>
<gene>
    <name evidence="5" type="ORF">FBY41_0171</name>
</gene>
<dbReference type="InterPro" id="IPR052021">
    <property type="entry name" value="Type-I_RS_S_subunit"/>
</dbReference>
<dbReference type="InterPro" id="IPR044946">
    <property type="entry name" value="Restrct_endonuc_typeI_TRD_sf"/>
</dbReference>
<comment type="similarity">
    <text evidence="1">Belongs to the type-I restriction system S methylase family.</text>
</comment>
<evidence type="ECO:0000256" key="2">
    <source>
        <dbReference type="ARBA" id="ARBA00022747"/>
    </source>
</evidence>
<dbReference type="AlphaFoldDB" id="A0A543HZS2"/>
<keyword evidence="3" id="KW-0238">DNA-binding</keyword>
<dbReference type="PANTHER" id="PTHR30408">
    <property type="entry name" value="TYPE-1 RESTRICTION ENZYME ECOKI SPECIFICITY PROTEIN"/>
    <property type="match status" value="1"/>
</dbReference>
<accession>A0A543HZS2</accession>
<name>A0A543HZS2_9MICO</name>
<evidence type="ECO:0000313" key="5">
    <source>
        <dbReference type="EMBL" id="TQM63818.1"/>
    </source>
</evidence>
<keyword evidence="6" id="KW-1185">Reference proteome</keyword>
<proteinExistence type="inferred from homology"/>
<organism evidence="5 6">
    <name type="scientific">Humibacillus xanthopallidus</name>
    <dbReference type="NCBI Taxonomy" id="412689"/>
    <lineage>
        <taxon>Bacteria</taxon>
        <taxon>Bacillati</taxon>
        <taxon>Actinomycetota</taxon>
        <taxon>Actinomycetes</taxon>
        <taxon>Micrococcales</taxon>
        <taxon>Intrasporangiaceae</taxon>
        <taxon>Humibacillus</taxon>
    </lineage>
</organism>
<dbReference type="Gene3D" id="3.90.220.20">
    <property type="entry name" value="DNA methylase specificity domains"/>
    <property type="match status" value="2"/>
</dbReference>